<dbReference type="InterPro" id="IPR009187">
    <property type="entry name" value="Prok_Ku"/>
</dbReference>
<dbReference type="GO" id="GO:0003690">
    <property type="term" value="F:double-stranded DNA binding"/>
    <property type="evidence" value="ECO:0007669"/>
    <property type="project" value="UniProtKB-UniRule"/>
</dbReference>
<comment type="caution">
    <text evidence="6">The sequence shown here is derived from an EMBL/GenBank/DDBJ whole genome shotgun (WGS) entry which is preliminary data.</text>
</comment>
<dbReference type="PANTHER" id="PTHR41251">
    <property type="entry name" value="NON-HOMOLOGOUS END JOINING PROTEIN KU"/>
    <property type="match status" value="1"/>
</dbReference>
<dbReference type="Pfam" id="PF02735">
    <property type="entry name" value="Ku"/>
    <property type="match status" value="1"/>
</dbReference>
<dbReference type="PIRSF" id="PIRSF006493">
    <property type="entry name" value="Prok_Ku"/>
    <property type="match status" value="1"/>
</dbReference>
<sequence>MKSIWKGAISFGLVSIPVQLFSATEERGVSFKQVHAKDGGRIRYRRICEIEDKEVPYSDITKAYEAADGNLVMLTAEELADLPLPSKKIIDVVGFVETETFDPIQFARPYYIKAADASAAKPYVLLREALERSGRVAVVKVALRSREAPALLRVHDDVLVLHTMLWPDEVRAAKGIAPDNKVTVRKQELEMVDSFMDALGGYDPADFTDEYREAVEALVASKEGEGPPVEQEEPAEKPGKVIDLMAALEASVEAAKSSRGEDKKAAKKAPAKKAAAKKAAPAKKTPAKKTTAKKTTAKKTTAKKTPAKKTATKKGTGKKAA</sequence>
<keyword evidence="1 3" id="KW-0238">DNA-binding</keyword>
<dbReference type="EMBL" id="JAAKZV010000011">
    <property type="protein sequence ID" value="NGN63261.1"/>
    <property type="molecule type" value="Genomic_DNA"/>
</dbReference>
<feature type="compositionally biased region" description="Basic residues" evidence="4">
    <location>
        <begin position="285"/>
        <end position="321"/>
    </location>
</feature>
<dbReference type="HAMAP" id="MF_01875">
    <property type="entry name" value="Prokaryotic_Ku"/>
    <property type="match status" value="1"/>
</dbReference>
<keyword evidence="3" id="KW-0234">DNA repair</keyword>
<dbReference type="Proteomes" id="UP000481583">
    <property type="component" value="Unassembled WGS sequence"/>
</dbReference>
<keyword evidence="2 3" id="KW-0233">DNA recombination</keyword>
<evidence type="ECO:0000256" key="3">
    <source>
        <dbReference type="HAMAP-Rule" id="MF_01875"/>
    </source>
</evidence>
<dbReference type="InterPro" id="IPR016194">
    <property type="entry name" value="SPOC-like_C_dom_sf"/>
</dbReference>
<organism evidence="6 7">
    <name type="scientific">Streptomyces coryli</name>
    <dbReference type="NCBI Taxonomy" id="1128680"/>
    <lineage>
        <taxon>Bacteria</taxon>
        <taxon>Bacillati</taxon>
        <taxon>Actinomycetota</taxon>
        <taxon>Actinomycetes</taxon>
        <taxon>Kitasatosporales</taxon>
        <taxon>Streptomycetaceae</taxon>
        <taxon>Streptomyces</taxon>
    </lineage>
</organism>
<dbReference type="GO" id="GO:0006303">
    <property type="term" value="P:double-strand break repair via nonhomologous end joining"/>
    <property type="evidence" value="ECO:0007669"/>
    <property type="project" value="UniProtKB-UniRule"/>
</dbReference>
<dbReference type="PANTHER" id="PTHR41251:SF1">
    <property type="entry name" value="NON-HOMOLOGOUS END JOINING PROTEIN KU"/>
    <property type="match status" value="1"/>
</dbReference>
<dbReference type="Gene3D" id="2.40.290.10">
    <property type="match status" value="1"/>
</dbReference>
<dbReference type="SMART" id="SM00559">
    <property type="entry name" value="Ku78"/>
    <property type="match status" value="1"/>
</dbReference>
<dbReference type="SUPFAM" id="SSF100939">
    <property type="entry name" value="SPOC domain-like"/>
    <property type="match status" value="1"/>
</dbReference>
<comment type="subunit">
    <text evidence="3">Homodimer. Interacts with LigD.</text>
</comment>
<dbReference type="InterPro" id="IPR006164">
    <property type="entry name" value="DNA_bd_Ku70/Ku80"/>
</dbReference>
<name>A0A6G4TW82_9ACTN</name>
<accession>A0A6G4TW82</accession>
<keyword evidence="3" id="KW-0227">DNA damage</keyword>
<evidence type="ECO:0000256" key="1">
    <source>
        <dbReference type="ARBA" id="ARBA00023125"/>
    </source>
</evidence>
<dbReference type="CDD" id="cd00789">
    <property type="entry name" value="KU_like"/>
    <property type="match status" value="1"/>
</dbReference>
<evidence type="ECO:0000313" key="6">
    <source>
        <dbReference type="EMBL" id="NGN63261.1"/>
    </source>
</evidence>
<gene>
    <name evidence="3" type="primary">ku</name>
    <name evidence="6" type="ORF">G5C51_04985</name>
</gene>
<comment type="function">
    <text evidence="3">With LigD forms a non-homologous end joining (NHEJ) DNA repair enzyme, which repairs dsDNA breaks with reduced fidelity. Binds linear dsDNA with 5'- and 3'- overhangs but not closed circular dsDNA nor ssDNA. Recruits and stimulates the ligase activity of LigD.</text>
</comment>
<dbReference type="FunFam" id="2.40.290.10:FF:000004">
    <property type="entry name" value="Non-homologous end joining protein Ku"/>
    <property type="match status" value="1"/>
</dbReference>
<evidence type="ECO:0000256" key="2">
    <source>
        <dbReference type="ARBA" id="ARBA00023172"/>
    </source>
</evidence>
<feature type="compositionally biased region" description="Basic residues" evidence="4">
    <location>
        <begin position="265"/>
        <end position="276"/>
    </location>
</feature>
<keyword evidence="7" id="KW-1185">Reference proteome</keyword>
<feature type="region of interest" description="Disordered" evidence="4">
    <location>
        <begin position="252"/>
        <end position="321"/>
    </location>
</feature>
<dbReference type="GO" id="GO:0006310">
    <property type="term" value="P:DNA recombination"/>
    <property type="evidence" value="ECO:0007669"/>
    <property type="project" value="UniProtKB-KW"/>
</dbReference>
<comment type="similarity">
    <text evidence="3">Belongs to the prokaryotic Ku family.</text>
</comment>
<feature type="domain" description="Ku" evidence="5">
    <location>
        <begin position="52"/>
        <end position="181"/>
    </location>
</feature>
<evidence type="ECO:0000259" key="5">
    <source>
        <dbReference type="SMART" id="SM00559"/>
    </source>
</evidence>
<dbReference type="AlphaFoldDB" id="A0A6G4TW82"/>
<dbReference type="NCBIfam" id="TIGR02772">
    <property type="entry name" value="Ku_bact"/>
    <property type="match status" value="1"/>
</dbReference>
<evidence type="ECO:0000313" key="7">
    <source>
        <dbReference type="Proteomes" id="UP000481583"/>
    </source>
</evidence>
<dbReference type="RefSeq" id="WP_165232261.1">
    <property type="nucleotide sequence ID" value="NZ_JAAKZV010000011.1"/>
</dbReference>
<protein>
    <recommendedName>
        <fullName evidence="3">Non-homologous end joining protein Ku</fullName>
    </recommendedName>
</protein>
<evidence type="ECO:0000256" key="4">
    <source>
        <dbReference type="SAM" id="MobiDB-lite"/>
    </source>
</evidence>
<reference evidence="6 7" key="1">
    <citation type="submission" date="2020-02" db="EMBL/GenBank/DDBJ databases">
        <title>Whole-genome analyses of novel actinobacteria.</title>
        <authorList>
            <person name="Sahin N."/>
        </authorList>
    </citation>
    <scope>NUCLEOTIDE SEQUENCE [LARGE SCALE GENOMIC DNA]</scope>
    <source>
        <strain evidence="6 7">A7024</strain>
    </source>
</reference>
<proteinExistence type="inferred from homology"/>